<evidence type="ECO:0000256" key="2">
    <source>
        <dbReference type="ARBA" id="ARBA00023026"/>
    </source>
</evidence>
<protein>
    <submittedName>
        <fullName evidence="4">Phospholipase C</fullName>
    </submittedName>
</protein>
<dbReference type="Gene3D" id="3.40.720.10">
    <property type="entry name" value="Alkaline Phosphatase, subunit A"/>
    <property type="match status" value="2"/>
</dbReference>
<evidence type="ECO:0000313" key="5">
    <source>
        <dbReference type="Proteomes" id="UP001596039"/>
    </source>
</evidence>
<dbReference type="CDD" id="cd16013">
    <property type="entry name" value="AcpA"/>
    <property type="match status" value="1"/>
</dbReference>
<organism evidence="4 5">
    <name type="scientific">Lysinimonas soli</name>
    <dbReference type="NCBI Taxonomy" id="1074233"/>
    <lineage>
        <taxon>Bacteria</taxon>
        <taxon>Bacillati</taxon>
        <taxon>Actinomycetota</taxon>
        <taxon>Actinomycetes</taxon>
        <taxon>Micrococcales</taxon>
        <taxon>Microbacteriaceae</taxon>
        <taxon>Lysinimonas</taxon>
    </lineage>
</organism>
<name>A0ABW0NMZ2_9MICO</name>
<evidence type="ECO:0000256" key="3">
    <source>
        <dbReference type="SAM" id="SignalP"/>
    </source>
</evidence>
<dbReference type="InterPro" id="IPR017850">
    <property type="entry name" value="Alkaline_phosphatase_core_sf"/>
</dbReference>
<dbReference type="Pfam" id="PF04185">
    <property type="entry name" value="Phosphoesterase"/>
    <property type="match status" value="1"/>
</dbReference>
<dbReference type="Proteomes" id="UP001596039">
    <property type="component" value="Unassembled WGS sequence"/>
</dbReference>
<dbReference type="RefSeq" id="WP_386739416.1">
    <property type="nucleotide sequence ID" value="NZ_JBHSMG010000001.1"/>
</dbReference>
<reference evidence="5" key="1">
    <citation type="journal article" date="2019" name="Int. J. Syst. Evol. Microbiol.">
        <title>The Global Catalogue of Microorganisms (GCM) 10K type strain sequencing project: providing services to taxonomists for standard genome sequencing and annotation.</title>
        <authorList>
            <consortium name="The Broad Institute Genomics Platform"/>
            <consortium name="The Broad Institute Genome Sequencing Center for Infectious Disease"/>
            <person name="Wu L."/>
            <person name="Ma J."/>
        </authorList>
    </citation>
    <scope>NUCLEOTIDE SEQUENCE [LARGE SCALE GENOMIC DNA]</scope>
    <source>
        <strain evidence="5">CGMCC 4.6997</strain>
    </source>
</reference>
<dbReference type="PANTHER" id="PTHR31956:SF1">
    <property type="entry name" value="NON-SPECIFIC PHOSPHOLIPASE C1"/>
    <property type="match status" value="1"/>
</dbReference>
<dbReference type="PANTHER" id="PTHR31956">
    <property type="entry name" value="NON-SPECIFIC PHOSPHOLIPASE C4-RELATED"/>
    <property type="match status" value="1"/>
</dbReference>
<accession>A0ABW0NMZ2</accession>
<proteinExistence type="predicted"/>
<gene>
    <name evidence="4" type="ORF">ACFPJ4_06050</name>
</gene>
<keyword evidence="3" id="KW-0732">Signal</keyword>
<keyword evidence="2" id="KW-0843">Virulence</keyword>
<keyword evidence="5" id="KW-1185">Reference proteome</keyword>
<sequence length="512" mass="54301">MKIRSTMARTAIVAAAVGVLAIGATMPAMASGLATDHPPAGSTSTPITHLVVIFQENVSFDHYFATYPVAANPAGEPKFWAAKNTPTVNGLGSALLTSNPNAVQPFRLDRTQAETCDQDHSYTDEQKAFDSGLMDKFVETVGRGTAACTDYGKGPGLVMGYYDGNTVTAMWNYAQHYAMSDNSYGTTFGPSSPGALNLVSGQTHGFATTSKAVTASGTVIGDPQPAGDVCDSRDATTSVDSANKNIGDLLNAKNVSWGWFQGGFADCTASHANAAGVTSKDYIPHHEPFQYFASTANLTHTRPASVAEIGHAGPANHQYDLSDFWSSVNARSMPAVSFVKAPGYQDGHAGYSTPLDEQKFLVDTINHLQKTPDWRSTAVVVAYDDSDGWYDHQIGPIVNQSADPAVDALSGTSCGTNASHVLGGYADRCGYGPRLPLLVISPYARTNFVDHTVTDQTSVLRFIEDNWKTGRIGNGSYDSLAGSITGMFDFSSHRDGDARALHLDPSSGLVTH</sequence>
<keyword evidence="1" id="KW-0378">Hydrolase</keyword>
<evidence type="ECO:0000313" key="4">
    <source>
        <dbReference type="EMBL" id="MFC5501801.1"/>
    </source>
</evidence>
<dbReference type="EMBL" id="JBHSMG010000001">
    <property type="protein sequence ID" value="MFC5501801.1"/>
    <property type="molecule type" value="Genomic_DNA"/>
</dbReference>
<dbReference type="InterPro" id="IPR007312">
    <property type="entry name" value="Phosphoesterase"/>
</dbReference>
<feature type="chain" id="PRO_5045298964" evidence="3">
    <location>
        <begin position="31"/>
        <end position="512"/>
    </location>
</feature>
<evidence type="ECO:0000256" key="1">
    <source>
        <dbReference type="ARBA" id="ARBA00022801"/>
    </source>
</evidence>
<feature type="signal peptide" evidence="3">
    <location>
        <begin position="1"/>
        <end position="30"/>
    </location>
</feature>
<comment type="caution">
    <text evidence="4">The sequence shown here is derived from an EMBL/GenBank/DDBJ whole genome shotgun (WGS) entry which is preliminary data.</text>
</comment>